<dbReference type="AlphaFoldDB" id="A0A0N4WWQ4"/>
<evidence type="ECO:0000313" key="1">
    <source>
        <dbReference type="EMBL" id="VDO59079.1"/>
    </source>
</evidence>
<evidence type="ECO:0000313" key="3">
    <source>
        <dbReference type="WBParaSite" id="HPLM_0001619601-mRNA-1"/>
    </source>
</evidence>
<dbReference type="EMBL" id="UZAF01019312">
    <property type="protein sequence ID" value="VDO59079.1"/>
    <property type="molecule type" value="Genomic_DNA"/>
</dbReference>
<dbReference type="Proteomes" id="UP000268014">
    <property type="component" value="Unassembled WGS sequence"/>
</dbReference>
<sequence>MLSFVGYGSGSMWIKDSSGRLPLMSAVDDPDILDCMQLLLSCMMEETPADVSSLLSQDRRQSTLLHSI</sequence>
<dbReference type="OrthoDB" id="5824046at2759"/>
<gene>
    <name evidence="1" type="ORF">HPLM_LOCUS16188</name>
</gene>
<keyword evidence="2" id="KW-1185">Reference proteome</keyword>
<protein>
    <submittedName>
        <fullName evidence="3">ANK_REP_REGION domain-containing protein</fullName>
    </submittedName>
</protein>
<proteinExistence type="predicted"/>
<reference evidence="1 2" key="2">
    <citation type="submission" date="2018-11" db="EMBL/GenBank/DDBJ databases">
        <authorList>
            <consortium name="Pathogen Informatics"/>
        </authorList>
    </citation>
    <scope>NUCLEOTIDE SEQUENCE [LARGE SCALE GENOMIC DNA]</scope>
    <source>
        <strain evidence="1 2">MHpl1</strain>
    </source>
</reference>
<reference evidence="3" key="1">
    <citation type="submission" date="2017-02" db="UniProtKB">
        <authorList>
            <consortium name="WormBaseParasite"/>
        </authorList>
    </citation>
    <scope>IDENTIFICATION</scope>
</reference>
<evidence type="ECO:0000313" key="2">
    <source>
        <dbReference type="Proteomes" id="UP000268014"/>
    </source>
</evidence>
<accession>A0A0N4WWQ4</accession>
<name>A0A0N4WWQ4_HAEPC</name>
<organism evidence="3">
    <name type="scientific">Haemonchus placei</name>
    <name type="common">Barber's pole worm</name>
    <dbReference type="NCBI Taxonomy" id="6290"/>
    <lineage>
        <taxon>Eukaryota</taxon>
        <taxon>Metazoa</taxon>
        <taxon>Ecdysozoa</taxon>
        <taxon>Nematoda</taxon>
        <taxon>Chromadorea</taxon>
        <taxon>Rhabditida</taxon>
        <taxon>Rhabditina</taxon>
        <taxon>Rhabditomorpha</taxon>
        <taxon>Strongyloidea</taxon>
        <taxon>Trichostrongylidae</taxon>
        <taxon>Haemonchus</taxon>
    </lineage>
</organism>
<dbReference type="WBParaSite" id="HPLM_0001619601-mRNA-1">
    <property type="protein sequence ID" value="HPLM_0001619601-mRNA-1"/>
    <property type="gene ID" value="HPLM_0001619601"/>
</dbReference>